<dbReference type="SUPFAM" id="SSF141868">
    <property type="entry name" value="EAL domain-like"/>
    <property type="match status" value="1"/>
</dbReference>
<dbReference type="Proteomes" id="UP000708298">
    <property type="component" value="Unassembled WGS sequence"/>
</dbReference>
<protein>
    <submittedName>
        <fullName evidence="3">EAL domain-containing protein</fullName>
    </submittedName>
</protein>
<dbReference type="EMBL" id="JAESVB010000008">
    <property type="protein sequence ID" value="MCB8876873.1"/>
    <property type="molecule type" value="Genomic_DNA"/>
</dbReference>
<dbReference type="InterPro" id="IPR035919">
    <property type="entry name" value="EAL_sf"/>
</dbReference>
<dbReference type="PANTHER" id="PTHR33121">
    <property type="entry name" value="CYCLIC DI-GMP PHOSPHODIESTERASE PDEF"/>
    <property type="match status" value="1"/>
</dbReference>
<reference evidence="3" key="1">
    <citation type="journal article" date="2021" name="Microorganisms">
        <title>Acidisoma silvae sp. nov. and Acidisomacellulosilytica sp. nov., Two Acidophilic Bacteria Isolated from Decaying Wood, Hydrolyzing Cellulose and Producing Poly-3-hydroxybutyrate.</title>
        <authorList>
            <person name="Mieszkin S."/>
            <person name="Pouder E."/>
            <person name="Uroz S."/>
            <person name="Simon-Colin C."/>
            <person name="Alain K."/>
        </authorList>
    </citation>
    <scope>NUCLEOTIDE SEQUENCE</scope>
    <source>
        <strain evidence="3">HW T2.11</strain>
    </source>
</reference>
<evidence type="ECO:0000313" key="3">
    <source>
        <dbReference type="EMBL" id="MCB8876873.1"/>
    </source>
</evidence>
<accession>A0A964E0M1</accession>
<organism evidence="3 4">
    <name type="scientific">Acidisoma silvae</name>
    <dbReference type="NCBI Taxonomy" id="2802396"/>
    <lineage>
        <taxon>Bacteria</taxon>
        <taxon>Pseudomonadati</taxon>
        <taxon>Pseudomonadota</taxon>
        <taxon>Alphaproteobacteria</taxon>
        <taxon>Acetobacterales</taxon>
        <taxon>Acidocellaceae</taxon>
        <taxon>Acidisoma</taxon>
    </lineage>
</organism>
<proteinExistence type="predicted"/>
<dbReference type="GO" id="GO:0071111">
    <property type="term" value="F:cyclic-guanylate-specific phosphodiesterase activity"/>
    <property type="evidence" value="ECO:0007669"/>
    <property type="project" value="InterPro"/>
</dbReference>
<gene>
    <name evidence="3" type="ORF">ASILVAE211_16895</name>
</gene>
<name>A0A964E0M1_9PROT</name>
<keyword evidence="4" id="KW-1185">Reference proteome</keyword>
<dbReference type="InterPro" id="IPR001633">
    <property type="entry name" value="EAL_dom"/>
</dbReference>
<comment type="caution">
    <text evidence="3">The sequence shown here is derived from an EMBL/GenBank/DDBJ whole genome shotgun (WGS) entry which is preliminary data.</text>
</comment>
<dbReference type="PANTHER" id="PTHR33121:SF71">
    <property type="entry name" value="OXYGEN SENSOR PROTEIN DOSP"/>
    <property type="match status" value="1"/>
</dbReference>
<feature type="compositionally biased region" description="Low complexity" evidence="1">
    <location>
        <begin position="16"/>
        <end position="29"/>
    </location>
</feature>
<sequence length="111" mass="11972">MEPAIPPSAICIGFQSTSSRSTVHSSPTSAPTSKARRSWPLSWPRGRSLGILTVAEGVETVSQLDFLERLGGDFAQGYLFAKPLPPADFERLLLCARPFQVARPSAEIATD</sequence>
<dbReference type="AlphaFoldDB" id="A0A964E0M1"/>
<evidence type="ECO:0000313" key="4">
    <source>
        <dbReference type="Proteomes" id="UP000708298"/>
    </source>
</evidence>
<dbReference type="Gene3D" id="3.20.20.450">
    <property type="entry name" value="EAL domain"/>
    <property type="match status" value="1"/>
</dbReference>
<feature type="domain" description="EAL" evidence="2">
    <location>
        <begin position="1"/>
        <end position="97"/>
    </location>
</feature>
<dbReference type="PROSITE" id="PS50883">
    <property type="entry name" value="EAL"/>
    <property type="match status" value="1"/>
</dbReference>
<dbReference type="InterPro" id="IPR050706">
    <property type="entry name" value="Cyclic-di-GMP_PDE-like"/>
</dbReference>
<evidence type="ECO:0000256" key="1">
    <source>
        <dbReference type="SAM" id="MobiDB-lite"/>
    </source>
</evidence>
<feature type="region of interest" description="Disordered" evidence="1">
    <location>
        <begin position="16"/>
        <end position="42"/>
    </location>
</feature>
<dbReference type="Pfam" id="PF00563">
    <property type="entry name" value="EAL"/>
    <property type="match status" value="1"/>
</dbReference>
<evidence type="ECO:0000259" key="2">
    <source>
        <dbReference type="PROSITE" id="PS50883"/>
    </source>
</evidence>
<reference evidence="3" key="2">
    <citation type="submission" date="2021-01" db="EMBL/GenBank/DDBJ databases">
        <authorList>
            <person name="Mieszkin S."/>
            <person name="Pouder E."/>
            <person name="Alain K."/>
        </authorList>
    </citation>
    <scope>NUCLEOTIDE SEQUENCE</scope>
    <source>
        <strain evidence="3">HW T2.11</strain>
    </source>
</reference>